<keyword evidence="4 6" id="KW-0235">DNA replication</keyword>
<dbReference type="GO" id="GO:0006270">
    <property type="term" value="P:DNA replication initiation"/>
    <property type="evidence" value="ECO:0007669"/>
    <property type="project" value="TreeGrafter"/>
</dbReference>
<evidence type="ECO:0000256" key="6">
    <source>
        <dbReference type="PIRNR" id="PIRNR018300"/>
    </source>
</evidence>
<keyword evidence="5 6" id="KW-0539">Nucleus</keyword>
<dbReference type="Pfam" id="PF22062">
    <property type="entry name" value="OB_DPOA2"/>
    <property type="match status" value="1"/>
</dbReference>
<sequence length="645" mass="70652">MKRVEICETNCIDEEEFVETWMAYTVSNLGGADPTVETLVQMERNCLTKTEQETNTSSKKQKKTSSLIHTHQRRRGANTLPPGSSSVTAGPVLVAEFGSSAHPYSSTKAWELNKETRGCSFYPHGGCFGSGPSLQGCMDRGSPLTYVHMKSGIEKNIHTPDRKLARKNAGIIRSPRALFSPASFSPTSTTPSSKYAARTNSGKAMCSYGDNSTEWKHLGDSYPSVELSSLVTHITPNTRYMFEQLREKAAVLDDIVDWIGSYLIKKHSLDGPFPLNRPHAEPMVVVGRVCCDANGHLNVNSVLLEGTRVMSGGMSVYMDLHQLPQYSLFPGQVIAAEVLNPTGRLLMAKQLYTDASLPSPERLPNISSQDAITMLKDSSSPSEHSQPGGRGPLHMLVAAGPYTQTDTLTYEPLEDLLQHVKTNKPHVLILIGPFVDSTHPHIVDGSFAETFESFFEKTIDGIMNTLKDVKCQVVIVPSWRDAHHHMIYPTPAFQLTKHYPSVLCAPDPCMVDIQGLIVGITSVDVLLNIGKEEISLSTKGDRLGRLASHVLAQQYFYPLYPPEESLNVDLELLEKHTHLGVTPHVLILPSDLRSFIKDINGCVVVNPERLAKGVVGGSFARLVVNPPTSSDGNCAKIISGEVVKI</sequence>
<dbReference type="Pfam" id="PF08418">
    <property type="entry name" value="Pol_alpha_B_N"/>
    <property type="match status" value="1"/>
</dbReference>
<dbReference type="GO" id="GO:0003677">
    <property type="term" value="F:DNA binding"/>
    <property type="evidence" value="ECO:0007669"/>
    <property type="project" value="InterPro"/>
</dbReference>
<dbReference type="InterPro" id="IPR007185">
    <property type="entry name" value="DNA_pol_a/d/e_bsu"/>
</dbReference>
<protein>
    <recommendedName>
        <fullName evidence="3 6">DNA polymerase alpha subunit B</fullName>
    </recommendedName>
</protein>
<proteinExistence type="inferred from homology"/>
<evidence type="ECO:0000313" key="11">
    <source>
        <dbReference type="EMBL" id="CAD7572236.1"/>
    </source>
</evidence>
<dbReference type="InterPro" id="IPR043034">
    <property type="entry name" value="DNA_pol_alpha_B_N_sf"/>
</dbReference>
<dbReference type="Pfam" id="PF04042">
    <property type="entry name" value="DNA_pol_E_B"/>
    <property type="match status" value="1"/>
</dbReference>
<evidence type="ECO:0000256" key="5">
    <source>
        <dbReference type="ARBA" id="ARBA00023242"/>
    </source>
</evidence>
<dbReference type="PIRSF" id="PIRSF018300">
    <property type="entry name" value="DNA_pol_alph_2"/>
    <property type="match status" value="1"/>
</dbReference>
<dbReference type="Gene3D" id="1.10.8.530">
    <property type="entry name" value="DNA polymerase alpha-primase, subunit B, N-terminal domain"/>
    <property type="match status" value="1"/>
</dbReference>
<evidence type="ECO:0000256" key="7">
    <source>
        <dbReference type="SAM" id="MobiDB-lite"/>
    </source>
</evidence>
<dbReference type="GO" id="GO:0005658">
    <property type="term" value="C:alpha DNA polymerase:primase complex"/>
    <property type="evidence" value="ECO:0007669"/>
    <property type="project" value="TreeGrafter"/>
</dbReference>
<evidence type="ECO:0000259" key="8">
    <source>
        <dbReference type="Pfam" id="PF04042"/>
    </source>
</evidence>
<feature type="region of interest" description="Disordered" evidence="7">
    <location>
        <begin position="49"/>
        <end position="85"/>
    </location>
</feature>
<dbReference type="InterPro" id="IPR013627">
    <property type="entry name" value="Pol_alpha_B_N"/>
</dbReference>
<feature type="domain" description="DNA polymerase alpha subunit B OB" evidence="10">
    <location>
        <begin position="251"/>
        <end position="352"/>
    </location>
</feature>
<dbReference type="Gene3D" id="3.60.21.60">
    <property type="match status" value="2"/>
</dbReference>
<feature type="domain" description="DNA polymerase alpha subunit B N-terminal" evidence="9">
    <location>
        <begin position="2"/>
        <end position="49"/>
    </location>
</feature>
<gene>
    <name evidence="11" type="ORF">TCMB3V08_LOCUS4889</name>
</gene>
<dbReference type="InterPro" id="IPR016722">
    <property type="entry name" value="DNA_pol_alpha_bsu"/>
</dbReference>
<dbReference type="EMBL" id="OE180908">
    <property type="protein sequence ID" value="CAD7572236.1"/>
    <property type="molecule type" value="Genomic_DNA"/>
</dbReference>
<comment type="similarity">
    <text evidence="2 6">Belongs to the DNA polymerase alpha subunit B family.</text>
</comment>
<evidence type="ECO:0000256" key="3">
    <source>
        <dbReference type="ARBA" id="ARBA00018596"/>
    </source>
</evidence>
<dbReference type="PANTHER" id="PTHR23061:SF12">
    <property type="entry name" value="DNA POLYMERASE ALPHA SUBUNIT B"/>
    <property type="match status" value="1"/>
</dbReference>
<evidence type="ECO:0000256" key="2">
    <source>
        <dbReference type="ARBA" id="ARBA00007299"/>
    </source>
</evidence>
<accession>A0A7R9J435</accession>
<organism evidence="11">
    <name type="scientific">Timema californicum</name>
    <name type="common">California timema</name>
    <name type="synonym">Walking stick</name>
    <dbReference type="NCBI Taxonomy" id="61474"/>
    <lineage>
        <taxon>Eukaryota</taxon>
        <taxon>Metazoa</taxon>
        <taxon>Ecdysozoa</taxon>
        <taxon>Arthropoda</taxon>
        <taxon>Hexapoda</taxon>
        <taxon>Insecta</taxon>
        <taxon>Pterygota</taxon>
        <taxon>Neoptera</taxon>
        <taxon>Polyneoptera</taxon>
        <taxon>Phasmatodea</taxon>
        <taxon>Timematodea</taxon>
        <taxon>Timematoidea</taxon>
        <taxon>Timematidae</taxon>
        <taxon>Timema</taxon>
    </lineage>
</organism>
<reference evidence="11" key="1">
    <citation type="submission" date="2020-11" db="EMBL/GenBank/DDBJ databases">
        <authorList>
            <person name="Tran Van P."/>
        </authorList>
    </citation>
    <scope>NUCLEOTIDE SEQUENCE</scope>
</reference>
<comment type="subcellular location">
    <subcellularLocation>
        <location evidence="1 6">Nucleus</location>
    </subcellularLocation>
</comment>
<name>A0A7R9J435_TIMCA</name>
<evidence type="ECO:0000256" key="1">
    <source>
        <dbReference type="ARBA" id="ARBA00004123"/>
    </source>
</evidence>
<feature type="domain" description="DNA polymerase alpha/delta/epsilon subunit B" evidence="8">
    <location>
        <begin position="396"/>
        <end position="597"/>
    </location>
</feature>
<dbReference type="AlphaFoldDB" id="A0A7R9J435"/>
<dbReference type="InterPro" id="IPR054300">
    <property type="entry name" value="OB_DPOA2"/>
</dbReference>
<evidence type="ECO:0000259" key="9">
    <source>
        <dbReference type="Pfam" id="PF08418"/>
    </source>
</evidence>
<evidence type="ECO:0000259" key="10">
    <source>
        <dbReference type="Pfam" id="PF22062"/>
    </source>
</evidence>
<evidence type="ECO:0000256" key="4">
    <source>
        <dbReference type="ARBA" id="ARBA00022705"/>
    </source>
</evidence>
<dbReference type="PANTHER" id="PTHR23061">
    <property type="entry name" value="DNA POLYMERASE 2 ALPHA 70 KDA SUBUNIT"/>
    <property type="match status" value="1"/>
</dbReference>
<comment type="function">
    <text evidence="6">Accessory subunit of the DNA polymerase alpha complex (also known as the alpha DNA polymerase-primase complex) which plays an essential role in the initiation of DNA synthesis.</text>
</comment>